<dbReference type="Proteomes" id="UP000030661">
    <property type="component" value="Unassembled WGS sequence"/>
</dbReference>
<dbReference type="GO" id="GO:0016829">
    <property type="term" value="F:lyase activity"/>
    <property type="evidence" value="ECO:0007669"/>
    <property type="project" value="UniProtKB-KW"/>
</dbReference>
<dbReference type="AlphaFoldDB" id="A0A081C908"/>
<reference evidence="2" key="1">
    <citation type="journal article" date="2015" name="PeerJ">
        <title>First genomic representation of candidate bacterial phylum KSB3 points to enhanced environmental sensing as a trigger of wastewater bulking.</title>
        <authorList>
            <person name="Sekiguchi Y."/>
            <person name="Ohashi A."/>
            <person name="Parks D.H."/>
            <person name="Yamauchi T."/>
            <person name="Tyson G.W."/>
            <person name="Hugenholtz P."/>
        </authorList>
    </citation>
    <scope>NUCLEOTIDE SEQUENCE [LARGE SCALE GENOMIC DNA]</scope>
</reference>
<dbReference type="PANTHER" id="PTHR46844">
    <property type="entry name" value="SLR5058 PROTEIN"/>
    <property type="match status" value="1"/>
</dbReference>
<dbReference type="InterPro" id="IPR004155">
    <property type="entry name" value="PBS_lyase_HEAT"/>
</dbReference>
<evidence type="ECO:0000313" key="2">
    <source>
        <dbReference type="EMBL" id="GAK61063.1"/>
    </source>
</evidence>
<dbReference type="PANTHER" id="PTHR46844:SF1">
    <property type="entry name" value="SLR5058 PROTEIN"/>
    <property type="match status" value="1"/>
</dbReference>
<dbReference type="SUPFAM" id="SSF52200">
    <property type="entry name" value="Toll/Interleukin receptor TIR domain"/>
    <property type="match status" value="1"/>
</dbReference>
<evidence type="ECO:0000259" key="1">
    <source>
        <dbReference type="Pfam" id="PF05729"/>
    </source>
</evidence>
<sequence>MIASPRYFEKAWAQEELRTLLELELAGKIERIIPIWHQIGKAQILQRFPSLGHCRATSTDTGLEQVALEILKAVDPEKYDEAHPIFLEQQRKAVRRFLEAIEEEFKCAPIFHPPHRIVLQNHYIPIEVTLERRYRHEMVLADPGMGKTALLKMEAMRTAPQARQWLENREKNVDEVSLPIFLKLFDLTQKPDAELVETILQQLQHRYQKNFEPVKALVRRKLEQGTCLLLLDALDEAPSEQRLKLAEHLNIFARHFSCPIICTSRIVGYDSEFLRDAKKVEIIPFTRKQIEQYIEIWFNNLRSAEALLSPQKQSFCTPEGLIRELRQRPQIHGLAQNPLLLSLLCSLYQEDQLTLPARRVQIYEQVVQYILYDWRRVSQRRLTEKTLIDAAWIEAKLELLEQLAYQFSCEDKEIFSMRELLTKIEACKGDTALKHHDAPDIIKELSQEDGIIQQLDGEGRNARYIFLHRTFQEYLTASYLNQQKNGLEIAKDHFWDYDWHETLILFAGLSDDPTLFLNTLLAERDDIFHTLLLLAGKCLAECPQLEMPQLIDRIYHVWRSFLYCEFAEPTVVTVAQTHPRMLMNLLYALYDSDEGVRLWAVIALGEVGDLQAVDSLLAALHDPSEHVRSSAAWVIGDIDDARVMEGLQALIHDQQEDVRRLAVLALCRLGDARTGEGILSTFHDENSRWQMGEQLRRLGDRRLMDSLLNIIYDQEEDTRRTVTKTLKQTRSRLVALHNPNILVRSLEVWMLEKIGTLDVLEKLLHRLDIDIYDRRIFPVVRRLAIKFSRMRPRPACLPVYSQPLFLRLFRKELWRVRIFWSLLINLLRQMIDGLKKSGMT</sequence>
<dbReference type="InterPro" id="IPR027417">
    <property type="entry name" value="P-loop_NTPase"/>
</dbReference>
<dbReference type="eggNOG" id="COG5635">
    <property type="taxonomic scope" value="Bacteria"/>
</dbReference>
<dbReference type="SUPFAM" id="SSF48371">
    <property type="entry name" value="ARM repeat"/>
    <property type="match status" value="2"/>
</dbReference>
<name>A0A081C908_VECG1</name>
<dbReference type="EMBL" id="DF820476">
    <property type="protein sequence ID" value="GAK61063.1"/>
    <property type="molecule type" value="Genomic_DNA"/>
</dbReference>
<gene>
    <name evidence="2" type="ORF">U27_00961</name>
</gene>
<dbReference type="Pfam" id="PF13646">
    <property type="entry name" value="HEAT_2"/>
    <property type="match status" value="1"/>
</dbReference>
<dbReference type="InterPro" id="IPR011989">
    <property type="entry name" value="ARM-like"/>
</dbReference>
<dbReference type="InterPro" id="IPR007111">
    <property type="entry name" value="NACHT_NTPase"/>
</dbReference>
<evidence type="ECO:0000313" key="3">
    <source>
        <dbReference type="Proteomes" id="UP000030661"/>
    </source>
</evidence>
<feature type="domain" description="NACHT" evidence="1">
    <location>
        <begin position="142"/>
        <end position="300"/>
    </location>
</feature>
<dbReference type="SUPFAM" id="SSF52540">
    <property type="entry name" value="P-loop containing nucleoside triphosphate hydrolases"/>
    <property type="match status" value="1"/>
</dbReference>
<dbReference type="SMART" id="SM00567">
    <property type="entry name" value="EZ_HEAT"/>
    <property type="match status" value="4"/>
</dbReference>
<proteinExistence type="predicted"/>
<dbReference type="Gene3D" id="3.40.50.300">
    <property type="entry name" value="P-loop containing nucleotide triphosphate hydrolases"/>
    <property type="match status" value="1"/>
</dbReference>
<dbReference type="InterPro" id="IPR016024">
    <property type="entry name" value="ARM-type_fold"/>
</dbReference>
<keyword evidence="2" id="KW-0456">Lyase</keyword>
<dbReference type="InterPro" id="IPR035897">
    <property type="entry name" value="Toll_tir_struct_dom_sf"/>
</dbReference>
<dbReference type="Gene3D" id="1.25.10.10">
    <property type="entry name" value="Leucine-rich Repeat Variant"/>
    <property type="match status" value="1"/>
</dbReference>
<dbReference type="HOGENOM" id="CLU_316104_0_0_0"/>
<protein>
    <submittedName>
        <fullName evidence="2">PBS lyase HEAT-like repeat domain protein</fullName>
    </submittedName>
</protein>
<organism evidence="2">
    <name type="scientific">Vecturithrix granuli</name>
    <dbReference type="NCBI Taxonomy" id="1499967"/>
    <lineage>
        <taxon>Bacteria</taxon>
        <taxon>Candidatus Moduliflexota</taxon>
        <taxon>Candidatus Vecturitrichia</taxon>
        <taxon>Candidatus Vecturitrichales</taxon>
        <taxon>Candidatus Vecturitrichaceae</taxon>
        <taxon>Candidatus Vecturithrix</taxon>
    </lineage>
</organism>
<dbReference type="STRING" id="1499967.U27_00961"/>
<accession>A0A081C908</accession>
<dbReference type="eggNOG" id="COG1413">
    <property type="taxonomic scope" value="Bacteria"/>
</dbReference>
<keyword evidence="3" id="KW-1185">Reference proteome</keyword>
<dbReference type="Pfam" id="PF05729">
    <property type="entry name" value="NACHT"/>
    <property type="match status" value="1"/>
</dbReference>